<reference evidence="1" key="1">
    <citation type="submission" date="2014-07" db="EMBL/GenBank/DDBJ databases">
        <title>Transfer Activation of Mobile Antibiotic Resistance Encoding Elements: Unraveling the SetCD Regulon.</title>
        <authorList>
            <person name="Poulin-Laprade D."/>
            <person name="Matteau D."/>
            <person name="Jacques P.-E."/>
            <person name="Rodrigue S."/>
            <person name="Burrus V."/>
        </authorList>
    </citation>
    <scope>NUCLEOTIDE SEQUENCE</scope>
    <source>
        <strain evidence="1">H08942</strain>
    </source>
</reference>
<dbReference type="EMBL" id="KM213605">
    <property type="protein sequence ID" value="AIP92370.1"/>
    <property type="molecule type" value="Genomic_DNA"/>
</dbReference>
<accession>A0A089H6G6</accession>
<protein>
    <submittedName>
        <fullName evidence="1">Uncharacterized protein</fullName>
    </submittedName>
</protein>
<name>A0A089H6G6_VIBFL</name>
<dbReference type="AlphaFoldDB" id="A0A089H6G6"/>
<gene>
    <name evidence="1" type="ORF">ICEVflInd1_011</name>
</gene>
<proteinExistence type="predicted"/>
<organism evidence="1">
    <name type="scientific">Vibrio fluvialis</name>
    <dbReference type="NCBI Taxonomy" id="676"/>
    <lineage>
        <taxon>Bacteria</taxon>
        <taxon>Pseudomonadati</taxon>
        <taxon>Pseudomonadota</taxon>
        <taxon>Gammaproteobacteria</taxon>
        <taxon>Vibrionales</taxon>
        <taxon>Vibrionaceae</taxon>
        <taxon>Vibrio</taxon>
    </lineage>
</organism>
<evidence type="ECO:0000313" key="1">
    <source>
        <dbReference type="EMBL" id="AIP92370.1"/>
    </source>
</evidence>
<sequence>MEVNIQIERRSKTLDQGDRARLGHLVGMARFLDQVRGNDAVNDAQHPPHDLGPAGKQETQLKREAQHPLTHGLFRQYFINQQGGTFGHPPRPTARAETATLTAESDQVLGVARLAANP</sequence>